<gene>
    <name evidence="10" type="ORF">SAMN05216203_1922</name>
</gene>
<keyword evidence="6" id="KW-0813">Transport</keyword>
<protein>
    <recommendedName>
        <fullName evidence="6">Small-conductance mechanosensitive channel</fullName>
    </recommendedName>
</protein>
<dbReference type="Gene3D" id="3.30.1340.30">
    <property type="match status" value="1"/>
</dbReference>
<dbReference type="GO" id="GO:0005886">
    <property type="term" value="C:plasma membrane"/>
    <property type="evidence" value="ECO:0007669"/>
    <property type="project" value="UniProtKB-SubCell"/>
</dbReference>
<evidence type="ECO:0000256" key="2">
    <source>
        <dbReference type="ARBA" id="ARBA00022475"/>
    </source>
</evidence>
<keyword evidence="2" id="KW-1003">Cell membrane</keyword>
<keyword evidence="6" id="KW-0407">Ion channel</keyword>
<evidence type="ECO:0000256" key="3">
    <source>
        <dbReference type="ARBA" id="ARBA00022692"/>
    </source>
</evidence>
<comment type="similarity">
    <text evidence="6">Belongs to the MscS (TC 1.A.23) family.</text>
</comment>
<organism evidence="10 11">
    <name type="scientific">Marinobacter daqiaonensis</name>
    <dbReference type="NCBI Taxonomy" id="650891"/>
    <lineage>
        <taxon>Bacteria</taxon>
        <taxon>Pseudomonadati</taxon>
        <taxon>Pseudomonadota</taxon>
        <taxon>Gammaproteobacteria</taxon>
        <taxon>Pseudomonadales</taxon>
        <taxon>Marinobacteraceae</taxon>
        <taxon>Marinobacter</taxon>
    </lineage>
</organism>
<dbReference type="InterPro" id="IPR010920">
    <property type="entry name" value="LSM_dom_sf"/>
</dbReference>
<comment type="function">
    <text evidence="6">Mechanosensitive channel that participates in the regulation of osmotic pressure changes within the cell, opening in response to stretch forces in the membrane lipid bilayer, without the need for other proteins. Contributes to normal resistance to hypoosmotic shock. Forms an ion channel of 1.0 nanosiemens conductance with a slight preference for anions.</text>
</comment>
<dbReference type="PROSITE" id="PS50914">
    <property type="entry name" value="BON"/>
    <property type="match status" value="1"/>
</dbReference>
<keyword evidence="6" id="KW-0997">Cell inner membrane</keyword>
<dbReference type="Pfam" id="PF04972">
    <property type="entry name" value="BON"/>
    <property type="match status" value="1"/>
</dbReference>
<dbReference type="InterPro" id="IPR023408">
    <property type="entry name" value="MscS_beta-dom_sf"/>
</dbReference>
<dbReference type="RefSeq" id="WP_167812609.1">
    <property type="nucleotide sequence ID" value="NZ_FOYW01000001.1"/>
</dbReference>
<dbReference type="STRING" id="650891.SAMN05216203_1922"/>
<dbReference type="EMBL" id="FOYW01000001">
    <property type="protein sequence ID" value="SFR62614.1"/>
    <property type="molecule type" value="Genomic_DNA"/>
</dbReference>
<comment type="caution">
    <text evidence="6">Lacks conserved residue(s) required for the propagation of feature annotation.</text>
</comment>
<keyword evidence="6" id="KW-0406">Ion transport</keyword>
<dbReference type="PANTHER" id="PTHR30221:SF1">
    <property type="entry name" value="SMALL-CONDUCTANCE MECHANOSENSITIVE CHANNEL"/>
    <property type="match status" value="1"/>
</dbReference>
<evidence type="ECO:0000256" key="5">
    <source>
        <dbReference type="ARBA" id="ARBA00023136"/>
    </source>
</evidence>
<dbReference type="Gene3D" id="1.10.287.1260">
    <property type="match status" value="1"/>
</dbReference>
<dbReference type="InterPro" id="IPR045275">
    <property type="entry name" value="MscS_archaea/bacteria_type"/>
</dbReference>
<feature type="transmembrane region" description="Helical" evidence="6">
    <location>
        <begin position="196"/>
        <end position="214"/>
    </location>
</feature>
<feature type="transmembrane region" description="Helical" evidence="6">
    <location>
        <begin position="130"/>
        <end position="151"/>
    </location>
</feature>
<dbReference type="Gene3D" id="3.30.70.100">
    <property type="match status" value="1"/>
</dbReference>
<accession>A0A1I6I7H5</accession>
<proteinExistence type="inferred from homology"/>
<evidence type="ECO:0000313" key="11">
    <source>
        <dbReference type="Proteomes" id="UP000198644"/>
    </source>
</evidence>
<keyword evidence="4 6" id="KW-1133">Transmembrane helix</keyword>
<evidence type="ECO:0000256" key="4">
    <source>
        <dbReference type="ARBA" id="ARBA00022989"/>
    </source>
</evidence>
<evidence type="ECO:0000313" key="10">
    <source>
        <dbReference type="EMBL" id="SFR62614.1"/>
    </source>
</evidence>
<feature type="domain" description="BON" evidence="9">
    <location>
        <begin position="40"/>
        <end position="106"/>
    </location>
</feature>
<name>A0A1I6I7H5_9GAMM</name>
<dbReference type="AlphaFoldDB" id="A0A1I6I7H5"/>
<feature type="chain" id="PRO_5011482290" description="Small-conductance mechanosensitive channel" evidence="8">
    <location>
        <begin position="24"/>
        <end position="436"/>
    </location>
</feature>
<comment type="subunit">
    <text evidence="6">Homoheptamer.</text>
</comment>
<sequence length="436" mass="47137">MKDLLVVCLTALTLAMTMPVAHAQMTESTEPEIRVQDTPRDQAIQSRLKAVLAAIDGLEDVEATVQAGVVTLEGQVSSARSARELTAVAQRVEGVVFVQNRLQEEVDVAARLQPARRKFQELVATVIRTLPLTLAALGVVVVFALLGRWISHHADWLRHLGFSELASHLGKRVIRLIITGIGILLALEILDATALVGAMLGVAGVAGIAVGFAFRNIVENYLAGVLLSARNPFNIGDNVQMGELAGSVVRLTSRDTVLMTAEGNHLRIPNSMIMTSPLTNFTRNPLRQFDFPVNIAANLDPADARRLGTATLRGMKGVLSDPGPLGVVNSLGEGTVQLRFFGWIDQRETDFLKARSEAIRLIKAAFDGAGIEMPAPTYRIRTDDSPSRAGQKPETTVAPHEPVDVAADYTIDRQVEDELRTSGEENLLKAGRNGQQ</sequence>
<dbReference type="Proteomes" id="UP000198644">
    <property type="component" value="Unassembled WGS sequence"/>
</dbReference>
<dbReference type="PANTHER" id="PTHR30221">
    <property type="entry name" value="SMALL-CONDUCTANCE MECHANOSENSITIVE CHANNEL"/>
    <property type="match status" value="1"/>
</dbReference>
<keyword evidence="11" id="KW-1185">Reference proteome</keyword>
<dbReference type="SUPFAM" id="SSF50182">
    <property type="entry name" value="Sm-like ribonucleoproteins"/>
    <property type="match status" value="1"/>
</dbReference>
<evidence type="ECO:0000256" key="6">
    <source>
        <dbReference type="RuleBase" id="RU369025"/>
    </source>
</evidence>
<dbReference type="GO" id="GO:0008381">
    <property type="term" value="F:mechanosensitive monoatomic ion channel activity"/>
    <property type="evidence" value="ECO:0007669"/>
    <property type="project" value="InterPro"/>
</dbReference>
<dbReference type="InterPro" id="IPR011066">
    <property type="entry name" value="MscS_channel_C_sf"/>
</dbReference>
<keyword evidence="5 6" id="KW-0472">Membrane</keyword>
<keyword evidence="3 6" id="KW-0812">Transmembrane</keyword>
<dbReference type="Pfam" id="PF00924">
    <property type="entry name" value="MS_channel_2nd"/>
    <property type="match status" value="1"/>
</dbReference>
<dbReference type="Gene3D" id="2.30.30.60">
    <property type="match status" value="1"/>
</dbReference>
<evidence type="ECO:0000256" key="1">
    <source>
        <dbReference type="ARBA" id="ARBA00004651"/>
    </source>
</evidence>
<evidence type="ECO:0000259" key="9">
    <source>
        <dbReference type="PROSITE" id="PS50914"/>
    </source>
</evidence>
<feature type="signal peptide" evidence="8">
    <location>
        <begin position="1"/>
        <end position="23"/>
    </location>
</feature>
<comment type="subcellular location">
    <subcellularLocation>
        <location evidence="6">Cell inner membrane</location>
        <topology evidence="6">Multi-pass membrane protein</topology>
    </subcellularLocation>
    <subcellularLocation>
        <location evidence="1">Cell membrane</location>
        <topology evidence="1">Multi-pass membrane protein</topology>
    </subcellularLocation>
</comment>
<dbReference type="InterPro" id="IPR006685">
    <property type="entry name" value="MscS_channel_2nd"/>
</dbReference>
<keyword evidence="8" id="KW-0732">Signal</keyword>
<feature type="region of interest" description="Disordered" evidence="7">
    <location>
        <begin position="376"/>
        <end position="406"/>
    </location>
</feature>
<evidence type="ECO:0000256" key="8">
    <source>
        <dbReference type="SAM" id="SignalP"/>
    </source>
</evidence>
<dbReference type="InterPro" id="IPR007055">
    <property type="entry name" value="BON_dom"/>
</dbReference>
<dbReference type="SUPFAM" id="SSF82689">
    <property type="entry name" value="Mechanosensitive channel protein MscS (YggB), C-terminal domain"/>
    <property type="match status" value="1"/>
</dbReference>
<reference evidence="10 11" key="1">
    <citation type="submission" date="2016-10" db="EMBL/GenBank/DDBJ databases">
        <authorList>
            <person name="de Groot N.N."/>
        </authorList>
    </citation>
    <scope>NUCLEOTIDE SEQUENCE [LARGE SCALE GENOMIC DNA]</scope>
    <source>
        <strain evidence="10 11">CGMCC 1.9167</strain>
    </source>
</reference>
<evidence type="ECO:0000256" key="7">
    <source>
        <dbReference type="SAM" id="MobiDB-lite"/>
    </source>
</evidence>